<feature type="domain" description="Fork-head" evidence="8">
    <location>
        <begin position="331"/>
        <end position="428"/>
    </location>
</feature>
<dbReference type="SMART" id="SM00339">
    <property type="entry name" value="FH"/>
    <property type="match status" value="1"/>
</dbReference>
<dbReference type="PANTHER" id="PTHR46721:SF3">
    <property type="entry name" value="FORKHEAD BOX N1"/>
    <property type="match status" value="1"/>
</dbReference>
<dbReference type="EMBL" id="GDQN01005184">
    <property type="protein sequence ID" value="JAT85870.1"/>
    <property type="molecule type" value="Transcribed_RNA"/>
</dbReference>
<dbReference type="GO" id="GO:0000976">
    <property type="term" value="F:transcription cis-regulatory region binding"/>
    <property type="evidence" value="ECO:0007669"/>
    <property type="project" value="TreeGrafter"/>
</dbReference>
<dbReference type="OrthoDB" id="10070006at2759"/>
<dbReference type="FunFam" id="1.10.10.10:FF:000122">
    <property type="entry name" value="Forkhead box protein N1"/>
    <property type="match status" value="1"/>
</dbReference>
<evidence type="ECO:0000256" key="2">
    <source>
        <dbReference type="ARBA" id="ARBA00022473"/>
    </source>
</evidence>
<dbReference type="InterPro" id="IPR030456">
    <property type="entry name" value="TF_fork_head_CS_2"/>
</dbReference>
<dbReference type="InterPro" id="IPR036388">
    <property type="entry name" value="WH-like_DNA-bd_sf"/>
</dbReference>
<keyword evidence="3" id="KW-0805">Transcription regulation</keyword>
<dbReference type="PANTHER" id="PTHR46721">
    <property type="entry name" value="FORKHEAD BOX PROTEIN N1"/>
    <property type="match status" value="1"/>
</dbReference>
<sequence length="605" mass="67160">MCEILDYSIEHKDIYLSKYSGCQDMDLYITDSLQDMLDMDIKNEIATDLSSINDFPDSLGLNFSELPPLLDMDTDNSATWINNSSSFVHNLDLYGSEANAVMVNPNSVMPSTFAETPVKSIVKEEASNLLLTSANNNLNNITSLPSPKEEKSHLTFSPSTIKVEKIEPEDTPPTAAPEEELEEATQMVIYLRKHGKTVVKDLSKDLDLKIKAINTPQNPPTPTVRIKTSQPEIIKVNSKNCSILNTNQKLSQQLGTKTIISGNIHILDAQQSRTILANGNKNQATILIDNSSLNNGRQIIKTAMSGAFTMDNSQGKYVNTNSKNTVGEFPKPAYSYSCLIAMALKNSRTGSLPVSEIYNFMCQHFPYFKTAPNGWKNSVRHNLSLNKCFEKIEKPSTNGSQRKGCLWAMNPSKVGKMDEEVQKWSRKDPQAIKKAMVCPESLEALERGEMKYSGAGGDIDVDDDADVDADTEMDADVEIDPEVKEEVEDEEAIVEQELEVEEIVEGTGMVGGTYRLLATGPSSLTSYITDVESSEEVSDIEVLDHSYEEIDIEVAKPMKLDLSLTENYTIHPAKRAKTNFIYQPVTTQSHTSRRKTPLVNRVALI</sequence>
<evidence type="ECO:0000313" key="9">
    <source>
        <dbReference type="EMBL" id="JAT85870.1"/>
    </source>
</evidence>
<evidence type="ECO:0000256" key="4">
    <source>
        <dbReference type="ARBA" id="ARBA00023125"/>
    </source>
</evidence>
<evidence type="ECO:0000256" key="5">
    <source>
        <dbReference type="ARBA" id="ARBA00023163"/>
    </source>
</evidence>
<dbReference type="PROSITE" id="PS50039">
    <property type="entry name" value="FORK_HEAD_3"/>
    <property type="match status" value="1"/>
</dbReference>
<dbReference type="GO" id="GO:0005634">
    <property type="term" value="C:nucleus"/>
    <property type="evidence" value="ECO:0007669"/>
    <property type="project" value="UniProtKB-SubCell"/>
</dbReference>
<feature type="DNA-binding region" description="Fork-head" evidence="7">
    <location>
        <begin position="331"/>
        <end position="428"/>
    </location>
</feature>
<dbReference type="SUPFAM" id="SSF46785">
    <property type="entry name" value="Winged helix' DNA-binding domain"/>
    <property type="match status" value="1"/>
</dbReference>
<dbReference type="PROSITE" id="PS00658">
    <property type="entry name" value="FORK_HEAD_2"/>
    <property type="match status" value="1"/>
</dbReference>
<gene>
    <name evidence="9" type="ORF">g.10247</name>
</gene>
<name>A0A1E1WFT5_PECGO</name>
<dbReference type="InterPro" id="IPR001766">
    <property type="entry name" value="Fork_head_dom"/>
</dbReference>
<accession>A0A1E1WFT5</accession>
<dbReference type="AlphaFoldDB" id="A0A1E1WFT5"/>
<dbReference type="Pfam" id="PF00250">
    <property type="entry name" value="Forkhead"/>
    <property type="match status" value="1"/>
</dbReference>
<evidence type="ECO:0000259" key="8">
    <source>
        <dbReference type="PROSITE" id="PS50039"/>
    </source>
</evidence>
<dbReference type="PRINTS" id="PR00053">
    <property type="entry name" value="FORKHEAD"/>
</dbReference>
<evidence type="ECO:0000256" key="1">
    <source>
        <dbReference type="ARBA" id="ARBA00004123"/>
    </source>
</evidence>
<dbReference type="GO" id="GO:0000981">
    <property type="term" value="F:DNA-binding transcription factor activity, RNA polymerase II-specific"/>
    <property type="evidence" value="ECO:0007669"/>
    <property type="project" value="TreeGrafter"/>
</dbReference>
<dbReference type="InterPro" id="IPR049624">
    <property type="entry name" value="FOXN1_4"/>
</dbReference>
<dbReference type="CDD" id="cd20030">
    <property type="entry name" value="FH_FOXN1-like"/>
    <property type="match status" value="1"/>
</dbReference>
<evidence type="ECO:0000256" key="7">
    <source>
        <dbReference type="PROSITE-ProRule" id="PRU00089"/>
    </source>
</evidence>
<comment type="subcellular location">
    <subcellularLocation>
        <location evidence="1 7">Nucleus</location>
    </subcellularLocation>
</comment>
<keyword evidence="6 7" id="KW-0539">Nucleus</keyword>
<dbReference type="Gene3D" id="1.10.10.10">
    <property type="entry name" value="Winged helix-like DNA-binding domain superfamily/Winged helix DNA-binding domain"/>
    <property type="match status" value="1"/>
</dbReference>
<keyword evidence="5" id="KW-0804">Transcription</keyword>
<evidence type="ECO:0000256" key="6">
    <source>
        <dbReference type="ARBA" id="ARBA00023242"/>
    </source>
</evidence>
<evidence type="ECO:0000256" key="3">
    <source>
        <dbReference type="ARBA" id="ARBA00023015"/>
    </source>
</evidence>
<keyword evidence="4 7" id="KW-0238">DNA-binding</keyword>
<reference evidence="9" key="1">
    <citation type="submission" date="2015-09" db="EMBL/GenBank/DDBJ databases">
        <title>De novo assembly of Pectinophora gossypiella (Pink Bollworm) gut transcriptome.</title>
        <authorList>
            <person name="Tassone E.E."/>
        </authorList>
    </citation>
    <scope>NUCLEOTIDE SEQUENCE</scope>
</reference>
<protein>
    <recommendedName>
        <fullName evidence="8">Fork-head domain-containing protein</fullName>
    </recommendedName>
</protein>
<proteinExistence type="predicted"/>
<keyword evidence="2" id="KW-0217">Developmental protein</keyword>
<organism evidence="9">
    <name type="scientific">Pectinophora gossypiella</name>
    <name type="common">Cotton pink bollworm</name>
    <name type="synonym">Depressaria gossypiella</name>
    <dbReference type="NCBI Taxonomy" id="13191"/>
    <lineage>
        <taxon>Eukaryota</taxon>
        <taxon>Metazoa</taxon>
        <taxon>Ecdysozoa</taxon>
        <taxon>Arthropoda</taxon>
        <taxon>Hexapoda</taxon>
        <taxon>Insecta</taxon>
        <taxon>Pterygota</taxon>
        <taxon>Neoptera</taxon>
        <taxon>Endopterygota</taxon>
        <taxon>Lepidoptera</taxon>
        <taxon>Glossata</taxon>
        <taxon>Ditrysia</taxon>
        <taxon>Gelechioidea</taxon>
        <taxon>Gelechiidae</taxon>
        <taxon>Apatetrinae</taxon>
        <taxon>Pectinophora</taxon>
    </lineage>
</organism>
<dbReference type="InterPro" id="IPR036390">
    <property type="entry name" value="WH_DNA-bd_sf"/>
</dbReference>